<feature type="chain" id="PRO_5012283255" evidence="1">
    <location>
        <begin position="23"/>
        <end position="450"/>
    </location>
</feature>
<evidence type="ECO:0000313" key="3">
    <source>
        <dbReference type="Proteomes" id="UP000192923"/>
    </source>
</evidence>
<protein>
    <submittedName>
        <fullName evidence="2">Beta-barrel porin-2, OmpL-like. bbp2</fullName>
    </submittedName>
</protein>
<dbReference type="Pfam" id="PF07642">
    <property type="entry name" value="BBP2"/>
    <property type="match status" value="1"/>
</dbReference>
<keyword evidence="1" id="KW-0732">Signal</keyword>
<dbReference type="InterPro" id="IPR011486">
    <property type="entry name" value="BBP2"/>
</dbReference>
<feature type="signal peptide" evidence="1">
    <location>
        <begin position="1"/>
        <end position="22"/>
    </location>
</feature>
<gene>
    <name evidence="2" type="ORF">SAMN02949497_3394</name>
</gene>
<dbReference type="SUPFAM" id="SSF56935">
    <property type="entry name" value="Porins"/>
    <property type="match status" value="1"/>
</dbReference>
<organism evidence="2 3">
    <name type="scientific">Methylomagnum ishizawai</name>
    <dbReference type="NCBI Taxonomy" id="1760988"/>
    <lineage>
        <taxon>Bacteria</taxon>
        <taxon>Pseudomonadati</taxon>
        <taxon>Pseudomonadota</taxon>
        <taxon>Gammaproteobacteria</taxon>
        <taxon>Methylococcales</taxon>
        <taxon>Methylococcaceae</taxon>
        <taxon>Methylomagnum</taxon>
    </lineage>
</organism>
<keyword evidence="3" id="KW-1185">Reference proteome</keyword>
<name>A0A1Y6D873_9GAMM</name>
<evidence type="ECO:0000256" key="1">
    <source>
        <dbReference type="SAM" id="SignalP"/>
    </source>
</evidence>
<dbReference type="RefSeq" id="WP_085214726.1">
    <property type="nucleotide sequence ID" value="NZ_FXAM01000001.1"/>
</dbReference>
<dbReference type="EMBL" id="FXAM01000001">
    <property type="protein sequence ID" value="SMF96015.1"/>
    <property type="molecule type" value="Genomic_DNA"/>
</dbReference>
<dbReference type="STRING" id="1760988.SAMN02949497_3394"/>
<accession>A0A1Y6D873</accession>
<dbReference type="AlphaFoldDB" id="A0A1Y6D873"/>
<proteinExistence type="predicted"/>
<evidence type="ECO:0000313" key="2">
    <source>
        <dbReference type="EMBL" id="SMF96015.1"/>
    </source>
</evidence>
<dbReference type="Proteomes" id="UP000192923">
    <property type="component" value="Unassembled WGS sequence"/>
</dbReference>
<sequence length="450" mass="49461">MKNSAFSIRLSMAALGVLSALAAGSAVASEIEEASGLADYMAGKGDAQPLKDYGIKWGGWLNTSISINDNSSPDKFNGPVTFGDRTSELQVNQAYLWIQRAVEASGDDWGWGGRFDIMYGTDSIFTQAYGNPAFDPRTGAVNTNRGHWDLHLTSFDERFYSLAMPQAYGELNIPIGNGLNVKVGHFYTPIGYEVVTAPDNFFFSKPYTFQYGEPFTHTGVLGNYTVDDNWAVMAGAVTGSSTGGWDGGFDRNIGNWDFIGGFTWTSDDKNYSFNASSTAGSQSEQNSNTWALYSLVGKANFLDNTLHVVTQHDHGFANNVLTSRGLGDDAEWYGINQYLMYDIQEDLGVGIRGEWFRDNNGFRVNGPARCGAGLNANAAGDVNSYSCPGYSYPFAGSNYYEVTVGLTYKPLKWVTLRPNLRYDWTDKVKAFDDGKRKDQLLFSTDVVILF</sequence>
<reference evidence="2 3" key="1">
    <citation type="submission" date="2016-12" db="EMBL/GenBank/DDBJ databases">
        <authorList>
            <person name="Song W.-J."/>
            <person name="Kurnit D.M."/>
        </authorList>
    </citation>
    <scope>NUCLEOTIDE SEQUENCE [LARGE SCALE GENOMIC DNA]</scope>
    <source>
        <strain evidence="2 3">175</strain>
    </source>
</reference>